<dbReference type="RefSeq" id="WP_163961490.1">
    <property type="nucleotide sequence ID" value="NZ_JAAGNX010000001.1"/>
</dbReference>
<dbReference type="EMBL" id="JAAGNX010000001">
    <property type="protein sequence ID" value="NDV60981.1"/>
    <property type="molecule type" value="Genomic_DNA"/>
</dbReference>
<evidence type="ECO:0000256" key="1">
    <source>
        <dbReference type="SAM" id="MobiDB-lite"/>
    </source>
</evidence>
<accession>A0A6B2LWZ6</accession>
<proteinExistence type="predicted"/>
<gene>
    <name evidence="2" type="ORF">G0Q06_00805</name>
</gene>
<dbReference type="AlphaFoldDB" id="A0A6B2LWZ6"/>
<comment type="caution">
    <text evidence="2">The sequence shown here is derived from an EMBL/GenBank/DDBJ whole genome shotgun (WGS) entry which is preliminary data.</text>
</comment>
<feature type="region of interest" description="Disordered" evidence="1">
    <location>
        <begin position="1"/>
        <end position="24"/>
    </location>
</feature>
<evidence type="ECO:0000313" key="2">
    <source>
        <dbReference type="EMBL" id="NDV60981.1"/>
    </source>
</evidence>
<name>A0A6B2LWZ6_9BACT</name>
<keyword evidence="3" id="KW-1185">Reference proteome</keyword>
<sequence>MDAHLLLPLPDHMPPRGRHQSTSKECQKTIDRINALDGVTAVIIGRSYGGKSLGKVGKTGAVKVQRQVPGGWKAVTQTAKGLQELFIQVEAGKEKRVEFIITGWSL</sequence>
<organism evidence="2 3">
    <name type="scientific">Oceanipulchritudo coccoides</name>
    <dbReference type="NCBI Taxonomy" id="2706888"/>
    <lineage>
        <taxon>Bacteria</taxon>
        <taxon>Pseudomonadati</taxon>
        <taxon>Verrucomicrobiota</taxon>
        <taxon>Opitutia</taxon>
        <taxon>Puniceicoccales</taxon>
        <taxon>Oceanipulchritudinaceae</taxon>
        <taxon>Oceanipulchritudo</taxon>
    </lineage>
</organism>
<dbReference type="Proteomes" id="UP000478417">
    <property type="component" value="Unassembled WGS sequence"/>
</dbReference>
<reference evidence="2 3" key="1">
    <citation type="submission" date="2020-02" db="EMBL/GenBank/DDBJ databases">
        <title>Albibacoteraceae fam. nov., the first described family within the subdivision 4 Verrucomicrobia.</title>
        <authorList>
            <person name="Xi F."/>
        </authorList>
    </citation>
    <scope>NUCLEOTIDE SEQUENCE [LARGE SCALE GENOMIC DNA]</scope>
    <source>
        <strain evidence="2 3">CK1056</strain>
    </source>
</reference>
<feature type="compositionally biased region" description="Low complexity" evidence="1">
    <location>
        <begin position="1"/>
        <end position="10"/>
    </location>
</feature>
<evidence type="ECO:0000313" key="3">
    <source>
        <dbReference type="Proteomes" id="UP000478417"/>
    </source>
</evidence>
<protein>
    <submittedName>
        <fullName evidence="2">Uncharacterized protein</fullName>
    </submittedName>
</protein>